<evidence type="ECO:0000256" key="1">
    <source>
        <dbReference type="SAM" id="MobiDB-lite"/>
    </source>
</evidence>
<feature type="region of interest" description="Disordered" evidence="1">
    <location>
        <begin position="180"/>
        <end position="204"/>
    </location>
</feature>
<gene>
    <name evidence="3" type="ORF">VTL71DRAFT_14986</name>
</gene>
<keyword evidence="4" id="KW-1185">Reference proteome</keyword>
<dbReference type="EMBL" id="JAZHXI010000008">
    <property type="protein sequence ID" value="KAL2068649.1"/>
    <property type="molecule type" value="Genomic_DNA"/>
</dbReference>
<evidence type="ECO:0000313" key="3">
    <source>
        <dbReference type="EMBL" id="KAL2068649.1"/>
    </source>
</evidence>
<evidence type="ECO:0000313" key="4">
    <source>
        <dbReference type="Proteomes" id="UP001595075"/>
    </source>
</evidence>
<evidence type="ECO:0000256" key="2">
    <source>
        <dbReference type="SAM" id="SignalP"/>
    </source>
</evidence>
<organism evidence="3 4">
    <name type="scientific">Oculimacula yallundae</name>
    <dbReference type="NCBI Taxonomy" id="86028"/>
    <lineage>
        <taxon>Eukaryota</taxon>
        <taxon>Fungi</taxon>
        <taxon>Dikarya</taxon>
        <taxon>Ascomycota</taxon>
        <taxon>Pezizomycotina</taxon>
        <taxon>Leotiomycetes</taxon>
        <taxon>Helotiales</taxon>
        <taxon>Ploettnerulaceae</taxon>
        <taxon>Oculimacula</taxon>
    </lineage>
</organism>
<feature type="chain" id="PRO_5045713623" evidence="2">
    <location>
        <begin position="19"/>
        <end position="252"/>
    </location>
</feature>
<sequence>MLFTKSAVALAILDLAAAATTCTVAGAKAWPAGNNFGTTFGGGGGGIYGGAQSVADCAAFCKQDQACVTGCLDLIMAGQCNAVGGSACDTSSSGTEDPSDGLIKLRKRITNNKRATLTCSTAETCYQYTDKSLLCINMSDGSYHDDVGGNGSLKDGTYTSPSGVVQTGTGTPADVATVASTTSRRAGTAIGNSPASATGGASDTTASRTVAASNTASQTSAAAAATSSSAAELLRAGGVVLGALGLAVGLVL</sequence>
<proteinExistence type="predicted"/>
<name>A0ABR4CFA8_9HELO</name>
<feature type="signal peptide" evidence="2">
    <location>
        <begin position="1"/>
        <end position="18"/>
    </location>
</feature>
<accession>A0ABR4CFA8</accession>
<protein>
    <submittedName>
        <fullName evidence="3">Uncharacterized protein</fullName>
    </submittedName>
</protein>
<reference evidence="3 4" key="1">
    <citation type="journal article" date="2024" name="Commun. Biol.">
        <title>Comparative genomic analysis of thermophilic fungi reveals convergent evolutionary adaptations and gene losses.</title>
        <authorList>
            <person name="Steindorff A.S."/>
            <person name="Aguilar-Pontes M.V."/>
            <person name="Robinson A.J."/>
            <person name="Andreopoulos B."/>
            <person name="LaButti K."/>
            <person name="Kuo A."/>
            <person name="Mondo S."/>
            <person name="Riley R."/>
            <person name="Otillar R."/>
            <person name="Haridas S."/>
            <person name="Lipzen A."/>
            <person name="Grimwood J."/>
            <person name="Schmutz J."/>
            <person name="Clum A."/>
            <person name="Reid I.D."/>
            <person name="Moisan M.C."/>
            <person name="Butler G."/>
            <person name="Nguyen T.T.M."/>
            <person name="Dewar K."/>
            <person name="Conant G."/>
            <person name="Drula E."/>
            <person name="Henrissat B."/>
            <person name="Hansel C."/>
            <person name="Singer S."/>
            <person name="Hutchinson M.I."/>
            <person name="de Vries R.P."/>
            <person name="Natvig D.O."/>
            <person name="Powell A.J."/>
            <person name="Tsang A."/>
            <person name="Grigoriev I.V."/>
        </authorList>
    </citation>
    <scope>NUCLEOTIDE SEQUENCE [LARGE SCALE GENOMIC DNA]</scope>
    <source>
        <strain evidence="3 4">CBS 494.80</strain>
    </source>
</reference>
<comment type="caution">
    <text evidence="3">The sequence shown here is derived from an EMBL/GenBank/DDBJ whole genome shotgun (WGS) entry which is preliminary data.</text>
</comment>
<dbReference type="Proteomes" id="UP001595075">
    <property type="component" value="Unassembled WGS sequence"/>
</dbReference>
<keyword evidence="2" id="KW-0732">Signal</keyword>
<feature type="compositionally biased region" description="Low complexity" evidence="1">
    <location>
        <begin position="193"/>
        <end position="204"/>
    </location>
</feature>